<evidence type="ECO:0000313" key="2">
    <source>
        <dbReference type="Proteomes" id="UP001231649"/>
    </source>
</evidence>
<dbReference type="Proteomes" id="UP001231649">
    <property type="component" value="Chromosome 5"/>
</dbReference>
<accession>A0ACC2R6N6</accession>
<dbReference type="EMBL" id="CM056781">
    <property type="protein sequence ID" value="KAJ8734925.1"/>
    <property type="molecule type" value="Genomic_DNA"/>
</dbReference>
<comment type="caution">
    <text evidence="1">The sequence shown here is derived from an EMBL/GenBank/DDBJ whole genome shotgun (WGS) entry which is preliminary data.</text>
</comment>
<reference evidence="1" key="1">
    <citation type="submission" date="2023-03" db="EMBL/GenBank/DDBJ databases">
        <title>Chromosome-level genomes of two armyworms, Mythimna separata and Mythimna loreyi, provide insights into the biosynthesis and reception of sex pheromones.</title>
        <authorList>
            <person name="Zhao H."/>
        </authorList>
    </citation>
    <scope>NUCLEOTIDE SEQUENCE</scope>
    <source>
        <strain evidence="1">BeijingLab</strain>
    </source>
</reference>
<evidence type="ECO:0000313" key="1">
    <source>
        <dbReference type="EMBL" id="KAJ8734925.1"/>
    </source>
</evidence>
<organism evidence="1 2">
    <name type="scientific">Mythimna loreyi</name>
    <dbReference type="NCBI Taxonomy" id="667449"/>
    <lineage>
        <taxon>Eukaryota</taxon>
        <taxon>Metazoa</taxon>
        <taxon>Ecdysozoa</taxon>
        <taxon>Arthropoda</taxon>
        <taxon>Hexapoda</taxon>
        <taxon>Insecta</taxon>
        <taxon>Pterygota</taxon>
        <taxon>Neoptera</taxon>
        <taxon>Endopterygota</taxon>
        <taxon>Lepidoptera</taxon>
        <taxon>Glossata</taxon>
        <taxon>Ditrysia</taxon>
        <taxon>Noctuoidea</taxon>
        <taxon>Noctuidae</taxon>
        <taxon>Noctuinae</taxon>
        <taxon>Hadenini</taxon>
        <taxon>Mythimna</taxon>
    </lineage>
</organism>
<keyword evidence="2" id="KW-1185">Reference proteome</keyword>
<sequence length="1205" mass="133526">MWKCVVFVLCTFAILVQSEDVFRDVQIAQGTVRGHIDPLNKLYVFYNIPYATAPTGPDRFKAPLPPPVFLSTFDAVDRQIICPQPWASNENMREDCLVVNVFVPETATPNATLPVLVIVHGGAYQYGSGGSENFRELANTESKPVIVVTFNYRLGVHGFLCLGTEGAPGNAGLKDQVALLRWVNTNIASFGGNPEDVTLAACSAGSGSIDFLTLSPLTKGLFKRAIMESGVSIGGVGVQLQPIENAKYYATLLDFNDVNNLTKLEEFYKTASFQTLMSRHEVITNNQNVTIRFSPCVENDIGQERVVTDAPFNILKEGNYAEIPLMYGFANKDGSMRLFSFNSWSQQMNEKFSDFIPAELYFDSKDIKEEVAQRVKQHYFGDEDVSLNNIRQYIIYHTDVLFGYPMLRSLSARVKARNDTIYLFEYSFVDDNTAVIAGTDVKMGAGHCHQIIAVMDQNTTGTTVEYQKMKATMRKYWHNFIVTGSPTLDSDSLQWKPAGPEGYPHMSLGPSIQLKNENILGDRMTLWDSIYDEYYRGPVMPETPTTTTPEPSPNTTTASTTPDPGSGGPKIISNVVCSVKMFQCVVFILCTVAVLVQSENVYRDVQIAQGTVRGRFDPLNKLYEFYNIPYATAPTGPDRFKAPRPPPVFESTFDAVDRRVICPQPSGPNMNVLEDCLVANVFVPETVTSSTKLPVLVVVHGGAYQYGYGEQEKFKEFANADAKPVIVVTFNYRLGVLGFLCLGTEGAPGNAGLHDQVALLRWVNTNIASFGGNPEDVTLAACSAGSGAVDFLILSPITKGLFKRAIMESGVSTGGVGVQIDSIENAKYYANILDFSDVDDLNKLEEFYKTASIQTLISQVGAITNNENSALEFGPCVESDIGQERVVIDAPFNILKEGNYSEIPLMYGFTNMDGAMRLSFFDSWSKRMNENFSDFLPGELHFDSEEIKGEVAQEVKLYYFGTEEVSRQKFIKYYTDVLFRYPMLRSLSTRIKAREDIIYLFEYSFVDDNTALIPGTDIKMGAGHCHQIEAVKDEDITGKTVEYQKMKAIMREYWHNFILTSSPTSDSDSLHWEPAGSEGYPYMSLGVDIQLKYEHILGVRKTFWNSIYEEHYRGPVIPGTSITTPETSSDPTTEDFTTTEDSIPTNTDSPTTTSSSPTDSPTTAPTATDSPTTDSTTPDPGSGGAKVISNVMFVLVLLSFYYTLY</sequence>
<proteinExistence type="predicted"/>
<protein>
    <submittedName>
        <fullName evidence="1">Uncharacterized protein</fullName>
    </submittedName>
</protein>
<name>A0ACC2R6N6_9NEOP</name>
<gene>
    <name evidence="1" type="ORF">PYW08_014175</name>
</gene>